<keyword evidence="1" id="KW-1133">Transmembrane helix</keyword>
<keyword evidence="1" id="KW-0812">Transmembrane</keyword>
<evidence type="ECO:0000313" key="3">
    <source>
        <dbReference type="Proteomes" id="UP000246722"/>
    </source>
</evidence>
<reference evidence="2 3" key="1">
    <citation type="submission" date="2018-05" db="EMBL/GenBank/DDBJ databases">
        <title>Genetic diversity of glacier-inhabiting Cryobacterium bacteria in China and description of Cryobacterium mengkeensis sp. nov. and Arthrobacter glacialis sp. nov.</title>
        <authorList>
            <person name="Liu Q."/>
            <person name="Xin Y.-H."/>
        </authorList>
    </citation>
    <scope>NUCLEOTIDE SEQUENCE [LARGE SCALE GENOMIC DNA]</scope>
    <source>
        <strain evidence="2 3">SK-1</strain>
    </source>
</reference>
<name>A0A317ZPN2_9MICO</name>
<dbReference type="EMBL" id="QHLY01000012">
    <property type="protein sequence ID" value="PXA67858.1"/>
    <property type="molecule type" value="Genomic_DNA"/>
</dbReference>
<feature type="transmembrane region" description="Helical" evidence="1">
    <location>
        <begin position="82"/>
        <end position="101"/>
    </location>
</feature>
<evidence type="ECO:0000256" key="1">
    <source>
        <dbReference type="SAM" id="Phobius"/>
    </source>
</evidence>
<protein>
    <recommendedName>
        <fullName evidence="4">Sporulation protein</fullName>
    </recommendedName>
</protein>
<dbReference type="RefSeq" id="WP_110127532.1">
    <property type="nucleotide sequence ID" value="NZ_QHLY01000012.1"/>
</dbReference>
<accession>A0A317ZPN2</accession>
<keyword evidence="1" id="KW-0472">Membrane</keyword>
<proteinExistence type="predicted"/>
<dbReference type="AlphaFoldDB" id="A0A317ZPN2"/>
<sequence length="109" mass="10839">MTNLALKLAENARSIGVTSAYGDPVQIEGVTIIPVALVQYGFGGGGEGGDEEGAAGGGGGGMAIPIGAYVKSGGAARFEPNVISLLAVGIPFVWVAGKAVARIIRALKR</sequence>
<organism evidence="2 3">
    <name type="scientific">Cryobacterium arcticum</name>
    <dbReference type="NCBI Taxonomy" id="670052"/>
    <lineage>
        <taxon>Bacteria</taxon>
        <taxon>Bacillati</taxon>
        <taxon>Actinomycetota</taxon>
        <taxon>Actinomycetes</taxon>
        <taxon>Micrococcales</taxon>
        <taxon>Microbacteriaceae</taxon>
        <taxon>Cryobacterium</taxon>
    </lineage>
</organism>
<comment type="caution">
    <text evidence="2">The sequence shown here is derived from an EMBL/GenBank/DDBJ whole genome shotgun (WGS) entry which is preliminary data.</text>
</comment>
<dbReference type="Proteomes" id="UP000246722">
    <property type="component" value="Unassembled WGS sequence"/>
</dbReference>
<gene>
    <name evidence="2" type="ORF">CTB96_14370</name>
</gene>
<evidence type="ECO:0008006" key="4">
    <source>
        <dbReference type="Google" id="ProtNLM"/>
    </source>
</evidence>
<evidence type="ECO:0000313" key="2">
    <source>
        <dbReference type="EMBL" id="PXA67858.1"/>
    </source>
</evidence>
<dbReference type="OrthoDB" id="4965215at2"/>
<keyword evidence="3" id="KW-1185">Reference proteome</keyword>